<evidence type="ECO:0000313" key="9">
    <source>
        <dbReference type="Proteomes" id="UP000829925"/>
    </source>
</evidence>
<evidence type="ECO:0000256" key="1">
    <source>
        <dbReference type="ARBA" id="ARBA00000085"/>
    </source>
</evidence>
<keyword evidence="3" id="KW-0597">Phosphoprotein</keyword>
<dbReference type="PANTHER" id="PTHR42878:SF15">
    <property type="entry name" value="BACTERIOPHYTOCHROME"/>
    <property type="match status" value="1"/>
</dbReference>
<dbReference type="Pfam" id="PF02518">
    <property type="entry name" value="HATPase_c"/>
    <property type="match status" value="1"/>
</dbReference>
<evidence type="ECO:0000259" key="7">
    <source>
        <dbReference type="PROSITE" id="PS50109"/>
    </source>
</evidence>
<dbReference type="InterPro" id="IPR050351">
    <property type="entry name" value="BphY/WalK/GraS-like"/>
</dbReference>
<comment type="catalytic activity">
    <reaction evidence="1">
        <text>ATP + protein L-histidine = ADP + protein N-phospho-L-histidine.</text>
        <dbReference type="EC" id="2.7.13.3"/>
    </reaction>
</comment>
<dbReference type="PANTHER" id="PTHR42878">
    <property type="entry name" value="TWO-COMPONENT HISTIDINE KINASE"/>
    <property type="match status" value="1"/>
</dbReference>
<dbReference type="GO" id="GO:0000156">
    <property type="term" value="F:phosphorelay response regulator activity"/>
    <property type="evidence" value="ECO:0007669"/>
    <property type="project" value="TreeGrafter"/>
</dbReference>
<dbReference type="InterPro" id="IPR004358">
    <property type="entry name" value="Sig_transdc_His_kin-like_C"/>
</dbReference>
<name>A0A8T9T186_9BACT</name>
<evidence type="ECO:0000256" key="3">
    <source>
        <dbReference type="ARBA" id="ARBA00022553"/>
    </source>
</evidence>
<accession>A0A8T9T186</accession>
<evidence type="ECO:0000256" key="4">
    <source>
        <dbReference type="ARBA" id="ARBA00022679"/>
    </source>
</evidence>
<dbReference type="SUPFAM" id="SSF55785">
    <property type="entry name" value="PYP-like sensor domain (PAS domain)"/>
    <property type="match status" value="2"/>
</dbReference>
<dbReference type="SUPFAM" id="SSF47384">
    <property type="entry name" value="Homodimeric domain of signal transducing histidine kinase"/>
    <property type="match status" value="1"/>
</dbReference>
<evidence type="ECO:0000313" key="8">
    <source>
        <dbReference type="EMBL" id="UOR06310.1"/>
    </source>
</evidence>
<feature type="domain" description="Histidine kinase" evidence="7">
    <location>
        <begin position="514"/>
        <end position="731"/>
    </location>
</feature>
<organism evidence="8 9">
    <name type="scientific">Hymenobacter aerilatus</name>
    <dbReference type="NCBI Taxonomy" id="2932251"/>
    <lineage>
        <taxon>Bacteria</taxon>
        <taxon>Pseudomonadati</taxon>
        <taxon>Bacteroidota</taxon>
        <taxon>Cytophagia</taxon>
        <taxon>Cytophagales</taxon>
        <taxon>Hymenobacteraceae</taxon>
        <taxon>Hymenobacter</taxon>
    </lineage>
</organism>
<dbReference type="SMART" id="SM00387">
    <property type="entry name" value="HATPase_c"/>
    <property type="match status" value="1"/>
</dbReference>
<dbReference type="EMBL" id="CP095053">
    <property type="protein sequence ID" value="UOR06310.1"/>
    <property type="molecule type" value="Genomic_DNA"/>
</dbReference>
<evidence type="ECO:0000256" key="2">
    <source>
        <dbReference type="ARBA" id="ARBA00012438"/>
    </source>
</evidence>
<dbReference type="Pfam" id="PF08448">
    <property type="entry name" value="PAS_4"/>
    <property type="match status" value="2"/>
</dbReference>
<dbReference type="InterPro" id="IPR036890">
    <property type="entry name" value="HATPase_C_sf"/>
</dbReference>
<keyword evidence="4" id="KW-0808">Transferase</keyword>
<dbReference type="KEGG" id="haei:MUN82_04245"/>
<dbReference type="GO" id="GO:0007234">
    <property type="term" value="P:osmosensory signaling via phosphorelay pathway"/>
    <property type="evidence" value="ECO:0007669"/>
    <property type="project" value="TreeGrafter"/>
</dbReference>
<feature type="coiled-coil region" evidence="6">
    <location>
        <begin position="289"/>
        <end position="369"/>
    </location>
</feature>
<dbReference type="Gene3D" id="1.10.287.130">
    <property type="match status" value="1"/>
</dbReference>
<dbReference type="AlphaFoldDB" id="A0A8T9T186"/>
<dbReference type="Gene3D" id="3.30.450.20">
    <property type="entry name" value="PAS domain"/>
    <property type="match status" value="2"/>
</dbReference>
<evidence type="ECO:0000256" key="5">
    <source>
        <dbReference type="ARBA" id="ARBA00022777"/>
    </source>
</evidence>
<dbReference type="InterPro" id="IPR003594">
    <property type="entry name" value="HATPase_dom"/>
</dbReference>
<protein>
    <recommendedName>
        <fullName evidence="2">histidine kinase</fullName>
        <ecNumber evidence="2">2.7.13.3</ecNumber>
    </recommendedName>
</protein>
<sequence>MPLPDPATFTTAELQPTFPPDELLTGLLEVSHTGIVLMKPVWAQDGITLIDFELLRLNTIAQQLLQLPAQPGGTQLGIYPESRTNGVYTFLHHTFLSGQPAHHLLDYPLENATYYISARRAGNGLLVSFNPNIERSGPGIEEALRLSQAREHAARAEAETQRVHLERLFMEAPAMITIFEGPQHVFKLVNPLYQQLVGPRPLLGKPIAEAMPELAGQPIFGLLDRVYQTGEPFYATEMLVQLDHGNSGTLGHNYYNFIYQPTHNYKGDIDGIQVFAYEVTAQVVARHRVEASERQQRVLNEDLAAANEELQAANEEIRANNDELFNTQYALRLLNQELESRVQHRTYELQLAQAEAEQQRARLERLFMQAPGAICILDGPDLVYELVNPAYQRHFPGRRLLGHPIAQAMPELVGQPIWHILQHVYHTGEPHEGNEWLIQAAREDGGPLENIYFNFVYQPRHDATGMIDGVLVFAYEVTEQVVARHQMDAANHELSNTNQQLTRINQDLDNFVYTASHDLKQPVNNMAGIFEELKRTATFHDPDAPLLLAMFEGALTQIHSTVQGLAEIVQVERHHGQLPVETVQLRPLTQAVIQSMHHQVAASGAVFTLEFDQMPTLQFAQLSLQSILYNLLSNALKYAHPDRPPHIRVATEPTPAGIPVLVVQDNGLGIDLARYGADLFQMFRRFHDHVHGTGVGLYLVNRLVEQAGGHIDVASTVGEGTTFRVHLGSGEIVKL</sequence>
<keyword evidence="9" id="KW-1185">Reference proteome</keyword>
<keyword evidence="5" id="KW-0418">Kinase</keyword>
<dbReference type="InterPro" id="IPR035965">
    <property type="entry name" value="PAS-like_dom_sf"/>
</dbReference>
<dbReference type="EC" id="2.7.13.3" evidence="2"/>
<dbReference type="InterPro" id="IPR003661">
    <property type="entry name" value="HisK_dim/P_dom"/>
</dbReference>
<dbReference type="Proteomes" id="UP000829925">
    <property type="component" value="Chromosome"/>
</dbReference>
<dbReference type="GO" id="GO:0000155">
    <property type="term" value="F:phosphorelay sensor kinase activity"/>
    <property type="evidence" value="ECO:0007669"/>
    <property type="project" value="InterPro"/>
</dbReference>
<keyword evidence="6" id="KW-0175">Coiled coil</keyword>
<proteinExistence type="predicted"/>
<dbReference type="SUPFAM" id="SSF55874">
    <property type="entry name" value="ATPase domain of HSP90 chaperone/DNA topoisomerase II/histidine kinase"/>
    <property type="match status" value="1"/>
</dbReference>
<dbReference type="PROSITE" id="PS50109">
    <property type="entry name" value="HIS_KIN"/>
    <property type="match status" value="1"/>
</dbReference>
<dbReference type="InterPro" id="IPR036097">
    <property type="entry name" value="HisK_dim/P_sf"/>
</dbReference>
<evidence type="ECO:0000256" key="6">
    <source>
        <dbReference type="SAM" id="Coils"/>
    </source>
</evidence>
<reference evidence="8 9" key="1">
    <citation type="submission" date="2022-04" db="EMBL/GenBank/DDBJ databases">
        <title>Hymenobacter sp. isolated from the air.</title>
        <authorList>
            <person name="Won M."/>
            <person name="Lee C.-M."/>
            <person name="Woen H.-Y."/>
            <person name="Kwon S.-W."/>
        </authorList>
    </citation>
    <scope>NUCLEOTIDE SEQUENCE [LARGE SCALE GENOMIC DNA]</scope>
    <source>
        <strain evidence="9">5413 J-13</strain>
    </source>
</reference>
<dbReference type="InterPro" id="IPR013656">
    <property type="entry name" value="PAS_4"/>
</dbReference>
<dbReference type="PRINTS" id="PR00344">
    <property type="entry name" value="BCTRLSENSOR"/>
</dbReference>
<dbReference type="Gene3D" id="3.30.565.10">
    <property type="entry name" value="Histidine kinase-like ATPase, C-terminal domain"/>
    <property type="match status" value="1"/>
</dbReference>
<dbReference type="CDD" id="cd00082">
    <property type="entry name" value="HisKA"/>
    <property type="match status" value="1"/>
</dbReference>
<dbReference type="InterPro" id="IPR005467">
    <property type="entry name" value="His_kinase_dom"/>
</dbReference>
<dbReference type="RefSeq" id="WP_245095258.1">
    <property type="nucleotide sequence ID" value="NZ_CP095053.1"/>
</dbReference>
<gene>
    <name evidence="8" type="ORF">MUN82_04245</name>
</gene>
<dbReference type="GO" id="GO:0030295">
    <property type="term" value="F:protein kinase activator activity"/>
    <property type="evidence" value="ECO:0007669"/>
    <property type="project" value="TreeGrafter"/>
</dbReference>